<dbReference type="RefSeq" id="WP_018279663.1">
    <property type="nucleotide sequence ID" value="NZ_BOQG01000004.1"/>
</dbReference>
<sequence>MAKSSRPKVSYAELIAKAQLMVAGLKNNAQEVQKRGIGSDFTSLLEKQCEEAITLNNEQERLKAELKAKTEEFVSKLNAIQEQMREANAVAKLAMPKARWREFGIETSR</sequence>
<keyword evidence="1" id="KW-0175">Coiled coil</keyword>
<protein>
    <recommendedName>
        <fullName evidence="4">Membrane-binding protein</fullName>
    </recommendedName>
</protein>
<dbReference type="Proteomes" id="UP000038083">
    <property type="component" value="Unassembled WGS sequence"/>
</dbReference>
<dbReference type="OrthoDB" id="1096463at2"/>
<dbReference type="AlphaFoldDB" id="A0A0B7H8H7"/>
<name>A0A0B7H8H7_9FLAO</name>
<feature type="coiled-coil region" evidence="1">
    <location>
        <begin position="15"/>
        <end position="83"/>
    </location>
</feature>
<dbReference type="EMBL" id="CDOG01000002">
    <property type="protein sequence ID" value="CEN34207.1"/>
    <property type="molecule type" value="Genomic_DNA"/>
</dbReference>
<evidence type="ECO:0000313" key="2">
    <source>
        <dbReference type="EMBL" id="CEN34207.1"/>
    </source>
</evidence>
<accession>A0A0B7H8H7</accession>
<evidence type="ECO:0000313" key="3">
    <source>
        <dbReference type="Proteomes" id="UP000038083"/>
    </source>
</evidence>
<evidence type="ECO:0008006" key="4">
    <source>
        <dbReference type="Google" id="ProtNLM"/>
    </source>
</evidence>
<gene>
    <name evidence="2" type="ORF">CCYN74_100086</name>
</gene>
<organism evidence="2 3">
    <name type="scientific">Capnocytophaga cynodegmi</name>
    <dbReference type="NCBI Taxonomy" id="28189"/>
    <lineage>
        <taxon>Bacteria</taxon>
        <taxon>Pseudomonadati</taxon>
        <taxon>Bacteroidota</taxon>
        <taxon>Flavobacteriia</taxon>
        <taxon>Flavobacteriales</taxon>
        <taxon>Flavobacteriaceae</taxon>
        <taxon>Capnocytophaga</taxon>
    </lineage>
</organism>
<proteinExistence type="predicted"/>
<evidence type="ECO:0000256" key="1">
    <source>
        <dbReference type="SAM" id="Coils"/>
    </source>
</evidence>
<reference evidence="2 3" key="1">
    <citation type="submission" date="2015-01" db="EMBL/GenBank/DDBJ databases">
        <authorList>
            <person name="MANFREDI Pablo"/>
        </authorList>
    </citation>
    <scope>NUCLEOTIDE SEQUENCE [LARGE SCALE GENOMIC DNA]</scope>
    <source>
        <strain evidence="2 3">Ccy74</strain>
    </source>
</reference>